<comment type="cofactor">
    <cofactor evidence="1">
        <name>Mg(2+)</name>
        <dbReference type="ChEBI" id="CHEBI:18420"/>
    </cofactor>
</comment>
<dbReference type="InterPro" id="IPR015797">
    <property type="entry name" value="NUDIX_hydrolase-like_dom_sf"/>
</dbReference>
<evidence type="ECO:0000313" key="4">
    <source>
        <dbReference type="EMBL" id="MDP9823022.1"/>
    </source>
</evidence>
<dbReference type="CDD" id="cd03424">
    <property type="entry name" value="NUDIX_ADPRase_Nudt5_UGPPase_Nudt14"/>
    <property type="match status" value="1"/>
</dbReference>
<organism evidence="4 5">
    <name type="scientific">Nocardioides massiliensis</name>
    <dbReference type="NCBI Taxonomy" id="1325935"/>
    <lineage>
        <taxon>Bacteria</taxon>
        <taxon>Bacillati</taxon>
        <taxon>Actinomycetota</taxon>
        <taxon>Actinomycetes</taxon>
        <taxon>Propionibacteriales</taxon>
        <taxon>Nocardioidaceae</taxon>
        <taxon>Nocardioides</taxon>
    </lineage>
</organism>
<evidence type="ECO:0000256" key="2">
    <source>
        <dbReference type="ARBA" id="ARBA00022801"/>
    </source>
</evidence>
<evidence type="ECO:0000259" key="3">
    <source>
        <dbReference type="PROSITE" id="PS51462"/>
    </source>
</evidence>
<feature type="domain" description="Nudix hydrolase" evidence="3">
    <location>
        <begin position="48"/>
        <end position="175"/>
    </location>
</feature>
<evidence type="ECO:0000256" key="1">
    <source>
        <dbReference type="ARBA" id="ARBA00001946"/>
    </source>
</evidence>
<dbReference type="Pfam" id="PF00293">
    <property type="entry name" value="NUDIX"/>
    <property type="match status" value="1"/>
</dbReference>
<evidence type="ECO:0000313" key="5">
    <source>
        <dbReference type="Proteomes" id="UP001240447"/>
    </source>
</evidence>
<dbReference type="RefSeq" id="WP_068124973.1">
    <property type="nucleotide sequence ID" value="NZ_CCXJ01000785.2"/>
</dbReference>
<dbReference type="Proteomes" id="UP001240447">
    <property type="component" value="Unassembled WGS sequence"/>
</dbReference>
<dbReference type="InterPro" id="IPR020084">
    <property type="entry name" value="NUDIX_hydrolase_CS"/>
</dbReference>
<dbReference type="EMBL" id="JAUSQM010000001">
    <property type="protein sequence ID" value="MDP9823022.1"/>
    <property type="molecule type" value="Genomic_DNA"/>
</dbReference>
<dbReference type="EC" id="3.6.1.13" evidence="4"/>
<dbReference type="InterPro" id="IPR000086">
    <property type="entry name" value="NUDIX_hydrolase_dom"/>
</dbReference>
<dbReference type="PANTHER" id="PTHR11839">
    <property type="entry name" value="UDP/ADP-SUGAR PYROPHOSPHATASE"/>
    <property type="match status" value="1"/>
</dbReference>
<name>A0ABT9NRW9_9ACTN</name>
<comment type="caution">
    <text evidence="4">The sequence shown here is derived from an EMBL/GenBank/DDBJ whole genome shotgun (WGS) entry which is preliminary data.</text>
</comment>
<dbReference type="PANTHER" id="PTHR11839:SF18">
    <property type="entry name" value="NUDIX HYDROLASE DOMAIN-CONTAINING PROTEIN"/>
    <property type="match status" value="1"/>
</dbReference>
<dbReference type="SUPFAM" id="SSF55811">
    <property type="entry name" value="Nudix"/>
    <property type="match status" value="1"/>
</dbReference>
<gene>
    <name evidence="4" type="ORF">J2S59_002831</name>
</gene>
<reference evidence="4 5" key="1">
    <citation type="submission" date="2023-07" db="EMBL/GenBank/DDBJ databases">
        <title>Sequencing the genomes of 1000 actinobacteria strains.</title>
        <authorList>
            <person name="Klenk H.-P."/>
        </authorList>
    </citation>
    <scope>NUCLEOTIDE SEQUENCE [LARGE SCALE GENOMIC DNA]</scope>
    <source>
        <strain evidence="4 5">GD13</strain>
    </source>
</reference>
<sequence>MTSRWGSDAERRWTAVGPDRPLHVGFQSVYARDYRLPDGTEVMWEMDGLAAVVGVLALTDDEQLVMVRQFRPGPDRVAMCLPGGLVDPGEDPVVAAERELREETGYTVASCDIVASVRGPVDLNPSYVAIARGARLTHPQELDPYEDCEVVLCTPAQVRAEARAGLMTGTELVYLALDHAGLL</sequence>
<accession>A0ABT9NRW9</accession>
<dbReference type="PROSITE" id="PS00893">
    <property type="entry name" value="NUDIX_BOX"/>
    <property type="match status" value="1"/>
</dbReference>
<keyword evidence="5" id="KW-1185">Reference proteome</keyword>
<proteinExistence type="predicted"/>
<keyword evidence="2 4" id="KW-0378">Hydrolase</keyword>
<protein>
    <submittedName>
        <fullName evidence="4">ADP-ribose pyrophosphatase</fullName>
        <ecNumber evidence="4">3.6.1.13</ecNumber>
    </submittedName>
</protein>
<dbReference type="Gene3D" id="3.90.79.10">
    <property type="entry name" value="Nucleoside Triphosphate Pyrophosphohydrolase"/>
    <property type="match status" value="1"/>
</dbReference>
<dbReference type="GO" id="GO:0047631">
    <property type="term" value="F:ADP-ribose diphosphatase activity"/>
    <property type="evidence" value="ECO:0007669"/>
    <property type="project" value="UniProtKB-EC"/>
</dbReference>
<dbReference type="PROSITE" id="PS51462">
    <property type="entry name" value="NUDIX"/>
    <property type="match status" value="1"/>
</dbReference>